<keyword evidence="3" id="KW-1185">Reference proteome</keyword>
<sequence length="424" mass="49231">MKPKLSQWKELLAARHKKKTADEKNEMEPSERGATDVPYVDIWQEYGTKPYWFAGDYCLIRETVYPLDYQHGCYRLGALHDVHRRWQEASFSHPLSCRGFAVSDLFFFDTETMGLSSGVGTVMFLLGHARVLGDRIIIRQHVLPHPGAEVALYQSFLSDVDYTTLVTYNGKAFDWPRLKTRHALVRDMVPKLPAFGHFDLYHAARRLWKDKLDSLRLAEVEKHILQIERDDDVPGFLAPMIYQEFLQTPHPDRIMPVLRHNEQDVLSLIALYIHLSIQLLEAMQISDPREQLAAARWLEAVGETAAARGVYEQASSKEVKEAQAAKWQLSLLYRRERRYEEAVAIWRDLFNHGSASWKTKAGLELAKAYEHHFRDAAEAHRYAAAAYEAWRSLAKASRQGMEKEEQEWRKRLERLTRKKNKLGK</sequence>
<organism evidence="2 3">
    <name type="scientific">Geobacillus thermodenitrificans</name>
    <dbReference type="NCBI Taxonomy" id="33940"/>
    <lineage>
        <taxon>Bacteria</taxon>
        <taxon>Bacillati</taxon>
        <taxon>Bacillota</taxon>
        <taxon>Bacilli</taxon>
        <taxon>Bacillales</taxon>
        <taxon>Anoxybacillaceae</taxon>
        <taxon>Geobacillus</taxon>
    </lineage>
</organism>
<dbReference type="EMBL" id="CP133461">
    <property type="protein sequence ID" value="WMV77713.1"/>
    <property type="molecule type" value="Genomic_DNA"/>
</dbReference>
<dbReference type="RefSeq" id="WP_008879325.1">
    <property type="nucleotide sequence ID" value="NZ_CP017690.1"/>
</dbReference>
<protein>
    <submittedName>
        <fullName evidence="2">Ribonuclease H-like domain-containing protein</fullName>
    </submittedName>
</protein>
<dbReference type="InterPro" id="IPR012337">
    <property type="entry name" value="RNaseH-like_sf"/>
</dbReference>
<dbReference type="Gene3D" id="3.30.420.10">
    <property type="entry name" value="Ribonuclease H-like superfamily/Ribonuclease H"/>
    <property type="match status" value="1"/>
</dbReference>
<evidence type="ECO:0000313" key="2">
    <source>
        <dbReference type="EMBL" id="WMV77713.1"/>
    </source>
</evidence>
<evidence type="ECO:0000259" key="1">
    <source>
        <dbReference type="Pfam" id="PF13482"/>
    </source>
</evidence>
<gene>
    <name evidence="2" type="ORF">HSX42_08240</name>
</gene>
<dbReference type="InterPro" id="IPR038720">
    <property type="entry name" value="YprB_RNase_H-like_dom"/>
</dbReference>
<reference evidence="2 3" key="1">
    <citation type="submission" date="2023-08" db="EMBL/GenBank/DDBJ databases">
        <title>Complete genome sequence of Geobacillus thermodenitrificans K1041, a genetically tractable strain representative of the genus Geobacillus.</title>
        <authorList>
            <person name="Kani S."/>
            <person name="Suzuki H."/>
        </authorList>
    </citation>
    <scope>NUCLEOTIDE SEQUENCE [LARGE SCALE GENOMIC DNA]</scope>
    <source>
        <strain evidence="2 3">K1041</strain>
    </source>
</reference>
<dbReference type="Pfam" id="PF13482">
    <property type="entry name" value="RNase_H_2"/>
    <property type="match status" value="1"/>
</dbReference>
<accession>A0ABY9QI35</accession>
<proteinExistence type="predicted"/>
<dbReference type="InterPro" id="IPR036397">
    <property type="entry name" value="RNaseH_sf"/>
</dbReference>
<evidence type="ECO:0000313" key="3">
    <source>
        <dbReference type="Proteomes" id="UP001297580"/>
    </source>
</evidence>
<dbReference type="PANTHER" id="PTHR38462:SF1">
    <property type="entry name" value="YPRB RIBONUCLEASE H-LIKE DOMAIN-CONTAINING PROTEIN"/>
    <property type="match status" value="1"/>
</dbReference>
<dbReference type="PANTHER" id="PTHR38462">
    <property type="entry name" value="EXONUCLEASE-LIKE PROTEIN"/>
    <property type="match status" value="1"/>
</dbReference>
<feature type="domain" description="YprB ribonuclease H-like" evidence="1">
    <location>
        <begin position="107"/>
        <end position="275"/>
    </location>
</feature>
<name>A0ABY9QI35_GEOTD</name>
<dbReference type="Proteomes" id="UP001297580">
    <property type="component" value="Chromosome"/>
</dbReference>
<dbReference type="SUPFAM" id="SSF53098">
    <property type="entry name" value="Ribonuclease H-like"/>
    <property type="match status" value="1"/>
</dbReference>